<dbReference type="HOGENOM" id="CLU_907802_0_0_1"/>
<evidence type="ECO:0000313" key="2">
    <source>
        <dbReference type="Proteomes" id="UP000030671"/>
    </source>
</evidence>
<sequence length="307" mass="33714">WPAHIYSIDGRSRAHSPHHLHPPSLLTAALLPAASLPPVSPPTPPRTANPAFVHPRQIHALSPSLVARLPSTFTSRLTATSSPRSLILSNTSLRSTRNKFIARPTHHDLAVSLTRPRELLSNQVAYVCTPRITSSWILIQPPQVLVTSLANGRSRARTCLAVYYSSQRPPVRPFGLGLTAARFFVAQDSRHIQVMTHVPSRYSPNYATNSGRPPAALAQVERRRSSLLARGALVTDPPSMISQRSVLPARLCRIDIQCVRAPCIIAARCPLHDAPDPTPRLSVLQLRRATCQWDPLVQAQARAAQTR</sequence>
<dbReference type="GeneID" id="20666284"/>
<dbReference type="RefSeq" id="XP_009550246.1">
    <property type="nucleotide sequence ID" value="XM_009551951.1"/>
</dbReference>
<dbReference type="InParanoid" id="W4JYU4"/>
<evidence type="ECO:0000313" key="1">
    <source>
        <dbReference type="EMBL" id="ETW78260.1"/>
    </source>
</evidence>
<name>W4JYU4_HETIT</name>
<gene>
    <name evidence="1" type="ORF">HETIRDRAFT_107847</name>
</gene>
<keyword evidence="2" id="KW-1185">Reference proteome</keyword>
<dbReference type="AlphaFoldDB" id="W4JYU4"/>
<dbReference type="EMBL" id="KI925462">
    <property type="protein sequence ID" value="ETW78260.1"/>
    <property type="molecule type" value="Genomic_DNA"/>
</dbReference>
<accession>W4JYU4</accession>
<protein>
    <submittedName>
        <fullName evidence="1">Uncharacterized protein</fullName>
    </submittedName>
</protein>
<reference evidence="1 2" key="1">
    <citation type="journal article" date="2012" name="New Phytol.">
        <title>Insight into trade-off between wood decay and parasitism from the genome of a fungal forest pathogen.</title>
        <authorList>
            <person name="Olson A."/>
            <person name="Aerts A."/>
            <person name="Asiegbu F."/>
            <person name="Belbahri L."/>
            <person name="Bouzid O."/>
            <person name="Broberg A."/>
            <person name="Canback B."/>
            <person name="Coutinho P.M."/>
            <person name="Cullen D."/>
            <person name="Dalman K."/>
            <person name="Deflorio G."/>
            <person name="van Diepen L.T."/>
            <person name="Dunand C."/>
            <person name="Duplessis S."/>
            <person name="Durling M."/>
            <person name="Gonthier P."/>
            <person name="Grimwood J."/>
            <person name="Fossdal C.G."/>
            <person name="Hansson D."/>
            <person name="Henrissat B."/>
            <person name="Hietala A."/>
            <person name="Himmelstrand K."/>
            <person name="Hoffmeister D."/>
            <person name="Hogberg N."/>
            <person name="James T.Y."/>
            <person name="Karlsson M."/>
            <person name="Kohler A."/>
            <person name="Kues U."/>
            <person name="Lee Y.H."/>
            <person name="Lin Y.C."/>
            <person name="Lind M."/>
            <person name="Lindquist E."/>
            <person name="Lombard V."/>
            <person name="Lucas S."/>
            <person name="Lunden K."/>
            <person name="Morin E."/>
            <person name="Murat C."/>
            <person name="Park J."/>
            <person name="Raffaello T."/>
            <person name="Rouze P."/>
            <person name="Salamov A."/>
            <person name="Schmutz J."/>
            <person name="Solheim H."/>
            <person name="Stahlberg J."/>
            <person name="Velez H."/>
            <person name="de Vries R.P."/>
            <person name="Wiebenga A."/>
            <person name="Woodward S."/>
            <person name="Yakovlev I."/>
            <person name="Garbelotto M."/>
            <person name="Martin F."/>
            <person name="Grigoriev I.V."/>
            <person name="Stenlid J."/>
        </authorList>
    </citation>
    <scope>NUCLEOTIDE SEQUENCE [LARGE SCALE GENOMIC DNA]</scope>
    <source>
        <strain evidence="1 2">TC 32-1</strain>
    </source>
</reference>
<feature type="non-terminal residue" evidence="1">
    <location>
        <position position="1"/>
    </location>
</feature>
<proteinExistence type="predicted"/>
<dbReference type="KEGG" id="hir:HETIRDRAFT_107847"/>
<organism evidence="1 2">
    <name type="scientific">Heterobasidion irregulare (strain TC 32-1)</name>
    <dbReference type="NCBI Taxonomy" id="747525"/>
    <lineage>
        <taxon>Eukaryota</taxon>
        <taxon>Fungi</taxon>
        <taxon>Dikarya</taxon>
        <taxon>Basidiomycota</taxon>
        <taxon>Agaricomycotina</taxon>
        <taxon>Agaricomycetes</taxon>
        <taxon>Russulales</taxon>
        <taxon>Bondarzewiaceae</taxon>
        <taxon>Heterobasidion</taxon>
        <taxon>Heterobasidion annosum species complex</taxon>
    </lineage>
</organism>
<dbReference type="Proteomes" id="UP000030671">
    <property type="component" value="Unassembled WGS sequence"/>
</dbReference>